<dbReference type="RefSeq" id="WP_131154957.1">
    <property type="nucleotide sequence ID" value="NZ_CP036402.1"/>
</dbReference>
<evidence type="ECO:0000256" key="2">
    <source>
        <dbReference type="ARBA" id="ARBA00012438"/>
    </source>
</evidence>
<evidence type="ECO:0000313" key="13">
    <source>
        <dbReference type="Proteomes" id="UP000291469"/>
    </source>
</evidence>
<keyword evidence="7" id="KW-0067">ATP-binding</keyword>
<keyword evidence="13" id="KW-1185">Reference proteome</keyword>
<evidence type="ECO:0000313" key="12">
    <source>
        <dbReference type="EMBL" id="QBI19960.1"/>
    </source>
</evidence>
<dbReference type="Gene3D" id="3.30.565.10">
    <property type="entry name" value="Histidine kinase-like ATPase, C-terminal domain"/>
    <property type="match status" value="1"/>
</dbReference>
<keyword evidence="4" id="KW-0808">Transferase</keyword>
<dbReference type="Pfam" id="PF02518">
    <property type="entry name" value="HATPase_c"/>
    <property type="match status" value="1"/>
</dbReference>
<reference evidence="12 13" key="1">
    <citation type="submission" date="2019-01" db="EMBL/GenBank/DDBJ databases">
        <title>Egibacter rhizosphaerae EGI 80759T.</title>
        <authorList>
            <person name="Chen D.-D."/>
            <person name="Tian Y."/>
            <person name="Jiao J.-Y."/>
            <person name="Zhang X.-T."/>
            <person name="Zhang Y.-G."/>
            <person name="Zhang Y."/>
            <person name="Xiao M."/>
            <person name="Shu W.-S."/>
            <person name="Li W.-J."/>
        </authorList>
    </citation>
    <scope>NUCLEOTIDE SEQUENCE [LARGE SCALE GENOMIC DNA]</scope>
    <source>
        <strain evidence="12 13">EGI 80759</strain>
    </source>
</reference>
<dbReference type="CDD" id="cd16917">
    <property type="entry name" value="HATPase_UhpB-NarQ-NarX-like"/>
    <property type="match status" value="1"/>
</dbReference>
<evidence type="ECO:0000259" key="10">
    <source>
        <dbReference type="Pfam" id="PF02518"/>
    </source>
</evidence>
<keyword evidence="9" id="KW-1133">Transmembrane helix</keyword>
<keyword evidence="6 12" id="KW-0418">Kinase</keyword>
<organism evidence="12 13">
    <name type="scientific">Egibacter rhizosphaerae</name>
    <dbReference type="NCBI Taxonomy" id="1670831"/>
    <lineage>
        <taxon>Bacteria</taxon>
        <taxon>Bacillati</taxon>
        <taxon>Actinomycetota</taxon>
        <taxon>Nitriliruptoria</taxon>
        <taxon>Egibacterales</taxon>
        <taxon>Egibacteraceae</taxon>
        <taxon>Egibacter</taxon>
    </lineage>
</organism>
<dbReference type="InterPro" id="IPR050482">
    <property type="entry name" value="Sensor_HK_TwoCompSys"/>
</dbReference>
<dbReference type="GO" id="GO:0000155">
    <property type="term" value="F:phosphorelay sensor kinase activity"/>
    <property type="evidence" value="ECO:0007669"/>
    <property type="project" value="InterPro"/>
</dbReference>
<evidence type="ECO:0000256" key="8">
    <source>
        <dbReference type="ARBA" id="ARBA00023012"/>
    </source>
</evidence>
<name>A0A411YFF4_9ACTN</name>
<keyword evidence="9" id="KW-0812">Transmembrane</keyword>
<sequence length="380" mass="40587">MFASNPRVGALTAVLAVVFAGSGWLLEGFEPTRLPGELLMVGANTLPLLAIRRNPLAVVALCSIAYPAWVELGYPIHELQSLPTVVAMYALGAWDRPLRVRAAGLAAPVWMVSGGTLLWGGDLLELTFVGVFFVAVWALGVLIADRRARAATLEARTLELEQARQQLTERAVADERARIARELHDVVAHAMSVITVQAGVGAHIVGQRPAQAAQSLEVIEHTGREALAEMRRMLTVLRDDAPDAPVPEPQPTLADLPTLVDSAQRAGIHVALVTQGAARRLPVGLELAVYRVIQEALTNVVKHAPSSRATVTTTYAPAHLDVEVSNGLPAGRRTEPPVHGHGLRGMSERVALYAGSLTTSTDERSFTVSARFPIEETAGA</sequence>
<feature type="transmembrane region" description="Helical" evidence="9">
    <location>
        <begin position="126"/>
        <end position="144"/>
    </location>
</feature>
<comment type="catalytic activity">
    <reaction evidence="1">
        <text>ATP + protein L-histidine = ADP + protein N-phospho-L-histidine.</text>
        <dbReference type="EC" id="2.7.13.3"/>
    </reaction>
</comment>
<dbReference type="GO" id="GO:0046983">
    <property type="term" value="F:protein dimerization activity"/>
    <property type="evidence" value="ECO:0007669"/>
    <property type="project" value="InterPro"/>
</dbReference>
<dbReference type="AlphaFoldDB" id="A0A411YFF4"/>
<dbReference type="PANTHER" id="PTHR24421">
    <property type="entry name" value="NITRATE/NITRITE SENSOR PROTEIN NARX-RELATED"/>
    <property type="match status" value="1"/>
</dbReference>
<dbReference type="KEGG" id="erz:ER308_10580"/>
<dbReference type="PANTHER" id="PTHR24421:SF10">
    <property type="entry name" value="NITRATE_NITRITE SENSOR PROTEIN NARQ"/>
    <property type="match status" value="1"/>
</dbReference>
<dbReference type="InterPro" id="IPR011712">
    <property type="entry name" value="Sig_transdc_His_kin_sub3_dim/P"/>
</dbReference>
<evidence type="ECO:0000256" key="1">
    <source>
        <dbReference type="ARBA" id="ARBA00000085"/>
    </source>
</evidence>
<dbReference type="Pfam" id="PF07730">
    <property type="entry name" value="HisKA_3"/>
    <property type="match status" value="1"/>
</dbReference>
<dbReference type="GO" id="GO:0016020">
    <property type="term" value="C:membrane"/>
    <property type="evidence" value="ECO:0007669"/>
    <property type="project" value="InterPro"/>
</dbReference>
<dbReference type="EC" id="2.7.13.3" evidence="2"/>
<dbReference type="Gene3D" id="1.20.5.1930">
    <property type="match status" value="1"/>
</dbReference>
<dbReference type="OrthoDB" id="227596at2"/>
<feature type="domain" description="Histidine kinase/HSP90-like ATPase" evidence="10">
    <location>
        <begin position="286"/>
        <end position="375"/>
    </location>
</feature>
<evidence type="ECO:0000256" key="5">
    <source>
        <dbReference type="ARBA" id="ARBA00022741"/>
    </source>
</evidence>
<dbReference type="InterPro" id="IPR036890">
    <property type="entry name" value="HATPase_C_sf"/>
</dbReference>
<evidence type="ECO:0000259" key="11">
    <source>
        <dbReference type="Pfam" id="PF07730"/>
    </source>
</evidence>
<gene>
    <name evidence="12" type="ORF">ER308_10580</name>
</gene>
<dbReference type="InterPro" id="IPR003594">
    <property type="entry name" value="HATPase_dom"/>
</dbReference>
<evidence type="ECO:0000256" key="3">
    <source>
        <dbReference type="ARBA" id="ARBA00022553"/>
    </source>
</evidence>
<dbReference type="Proteomes" id="UP000291469">
    <property type="component" value="Chromosome"/>
</dbReference>
<evidence type="ECO:0000256" key="4">
    <source>
        <dbReference type="ARBA" id="ARBA00022679"/>
    </source>
</evidence>
<dbReference type="GO" id="GO:0005524">
    <property type="term" value="F:ATP binding"/>
    <property type="evidence" value="ECO:0007669"/>
    <property type="project" value="UniProtKB-KW"/>
</dbReference>
<keyword evidence="9" id="KW-0472">Membrane</keyword>
<proteinExistence type="predicted"/>
<dbReference type="EMBL" id="CP036402">
    <property type="protein sequence ID" value="QBI19960.1"/>
    <property type="molecule type" value="Genomic_DNA"/>
</dbReference>
<evidence type="ECO:0000256" key="6">
    <source>
        <dbReference type="ARBA" id="ARBA00022777"/>
    </source>
</evidence>
<keyword evidence="3" id="KW-0597">Phosphoprotein</keyword>
<accession>A0A411YFF4</accession>
<keyword evidence="8" id="KW-0902">Two-component regulatory system</keyword>
<dbReference type="SUPFAM" id="SSF55874">
    <property type="entry name" value="ATPase domain of HSP90 chaperone/DNA topoisomerase II/histidine kinase"/>
    <property type="match status" value="1"/>
</dbReference>
<evidence type="ECO:0000256" key="9">
    <source>
        <dbReference type="SAM" id="Phobius"/>
    </source>
</evidence>
<evidence type="ECO:0000256" key="7">
    <source>
        <dbReference type="ARBA" id="ARBA00022840"/>
    </source>
</evidence>
<protein>
    <recommendedName>
        <fullName evidence="2">histidine kinase</fullName>
        <ecNumber evidence="2">2.7.13.3</ecNumber>
    </recommendedName>
</protein>
<feature type="domain" description="Signal transduction histidine kinase subgroup 3 dimerisation and phosphoacceptor" evidence="11">
    <location>
        <begin position="175"/>
        <end position="240"/>
    </location>
</feature>
<keyword evidence="5" id="KW-0547">Nucleotide-binding</keyword>